<dbReference type="InterPro" id="IPR027954">
    <property type="entry name" value="Transcobalamin-like_C"/>
</dbReference>
<proteinExistence type="predicted"/>
<accession>A0AAW9JWC7</accession>
<name>A0AAW9JWC7_CARML</name>
<dbReference type="Pfam" id="PF14478">
    <property type="entry name" value="DUF4430"/>
    <property type="match status" value="1"/>
</dbReference>
<dbReference type="RefSeq" id="WP_010053943.1">
    <property type="nucleotide sequence ID" value="NZ_BJOJ01000038.1"/>
</dbReference>
<dbReference type="EMBL" id="JAVBVO010000002">
    <property type="protein sequence ID" value="MDZ5757811.1"/>
    <property type="molecule type" value="Genomic_DNA"/>
</dbReference>
<reference evidence="3" key="1">
    <citation type="submission" date="2023-08" db="EMBL/GenBank/DDBJ databases">
        <title>Genomic characterization of piscicolin 126 produced by Carnobacterium maltaromaticum CM22 strain isolated from salmon (Salmo salar).</title>
        <authorList>
            <person name="Gonzalez-Gragera E."/>
            <person name="Garcia-Lopez J.D."/>
            <person name="Teso-Perez C."/>
            <person name="Gimenez-Hernandez I."/>
            <person name="Peralta-Sanchez J.M."/>
            <person name="Valdivia E."/>
            <person name="Montalban-Lopez M."/>
            <person name="Martin-Platero A.M."/>
            <person name="Banos A."/>
            <person name="Martinez-Bueno M."/>
        </authorList>
    </citation>
    <scope>NUCLEOTIDE SEQUENCE</scope>
    <source>
        <strain evidence="3">CM22</strain>
    </source>
</reference>
<keyword evidence="1" id="KW-0732">Signal</keyword>
<feature type="signal peptide" evidence="1">
    <location>
        <begin position="1"/>
        <end position="23"/>
    </location>
</feature>
<dbReference type="Gene3D" id="2.170.130.30">
    <property type="match status" value="1"/>
</dbReference>
<feature type="domain" description="Transcobalamin-like C-terminal" evidence="2">
    <location>
        <begin position="64"/>
        <end position="130"/>
    </location>
</feature>
<dbReference type="AlphaFoldDB" id="A0AAW9JWC7"/>
<evidence type="ECO:0000313" key="4">
    <source>
        <dbReference type="Proteomes" id="UP001290462"/>
    </source>
</evidence>
<evidence type="ECO:0000259" key="2">
    <source>
        <dbReference type="Pfam" id="PF14478"/>
    </source>
</evidence>
<organism evidence="3 4">
    <name type="scientific">Carnobacterium maltaromaticum</name>
    <name type="common">Carnobacterium piscicola</name>
    <dbReference type="NCBI Taxonomy" id="2751"/>
    <lineage>
        <taxon>Bacteria</taxon>
        <taxon>Bacillati</taxon>
        <taxon>Bacillota</taxon>
        <taxon>Bacilli</taxon>
        <taxon>Lactobacillales</taxon>
        <taxon>Carnobacteriaceae</taxon>
        <taxon>Carnobacterium</taxon>
    </lineage>
</organism>
<comment type="caution">
    <text evidence="3">The sequence shown here is derived from an EMBL/GenBank/DDBJ whole genome shotgun (WGS) entry which is preliminary data.</text>
</comment>
<evidence type="ECO:0000256" key="1">
    <source>
        <dbReference type="SAM" id="SignalP"/>
    </source>
</evidence>
<gene>
    <name evidence="3" type="ORF">RAK27_03990</name>
</gene>
<protein>
    <submittedName>
        <fullName evidence="3">DUF4430 domain-containing protein</fullName>
    </submittedName>
</protein>
<dbReference type="PROSITE" id="PS51257">
    <property type="entry name" value="PROKAR_LIPOPROTEIN"/>
    <property type="match status" value="1"/>
</dbReference>
<dbReference type="Proteomes" id="UP001290462">
    <property type="component" value="Unassembled WGS sequence"/>
</dbReference>
<evidence type="ECO:0000313" key="3">
    <source>
        <dbReference type="EMBL" id="MDZ5757811.1"/>
    </source>
</evidence>
<feature type="chain" id="PRO_5043499828" evidence="1">
    <location>
        <begin position="24"/>
        <end position="132"/>
    </location>
</feature>
<sequence>MKKIIRLVLSIGVIALIVGCGNATVTKEDSSSSKTKDVTVTVILKENHKEFDQKKIEVAEKTDLQTAMEKNFDVVTDKGFIKSIEGKEQDNAEQNTKGSYWMYDINGAPATVGASDTKLKDGDEIVWDLSGQ</sequence>